<dbReference type="STRING" id="1236989.JCM15548_11025"/>
<comment type="caution">
    <text evidence="2">The sequence shown here is derived from an EMBL/GenBank/DDBJ whole genome shotgun (WGS) entry which is preliminary data.</text>
</comment>
<gene>
    <name evidence="2" type="ORF">JCM15548_11025</name>
</gene>
<dbReference type="OrthoDB" id="9795306at2"/>
<organism evidence="2 3">
    <name type="scientific">Geofilum rubicundum JCM 15548</name>
    <dbReference type="NCBI Taxonomy" id="1236989"/>
    <lineage>
        <taxon>Bacteria</taxon>
        <taxon>Pseudomonadati</taxon>
        <taxon>Bacteroidota</taxon>
        <taxon>Bacteroidia</taxon>
        <taxon>Marinilabiliales</taxon>
        <taxon>Marinilabiliaceae</taxon>
        <taxon>Geofilum</taxon>
    </lineage>
</organism>
<dbReference type="PANTHER" id="PTHR33990">
    <property type="entry name" value="PROTEIN YJDN-RELATED"/>
    <property type="match status" value="1"/>
</dbReference>
<dbReference type="EMBL" id="BAZW01000005">
    <property type="protein sequence ID" value="GAO28887.1"/>
    <property type="molecule type" value="Genomic_DNA"/>
</dbReference>
<dbReference type="PANTHER" id="PTHR33990:SF1">
    <property type="entry name" value="PROTEIN YJDN"/>
    <property type="match status" value="1"/>
</dbReference>
<accession>A0A0E9LTJ4</accession>
<feature type="domain" description="PhnB-like" evidence="1">
    <location>
        <begin position="4"/>
        <end position="131"/>
    </location>
</feature>
<dbReference type="Proteomes" id="UP000032900">
    <property type="component" value="Unassembled WGS sequence"/>
</dbReference>
<dbReference type="RefSeq" id="WP_062122585.1">
    <property type="nucleotide sequence ID" value="NZ_BAZW01000005.1"/>
</dbReference>
<evidence type="ECO:0000313" key="2">
    <source>
        <dbReference type="EMBL" id="GAO28887.1"/>
    </source>
</evidence>
<dbReference type="CDD" id="cd06588">
    <property type="entry name" value="PhnB_like"/>
    <property type="match status" value="1"/>
</dbReference>
<proteinExistence type="predicted"/>
<evidence type="ECO:0000259" key="1">
    <source>
        <dbReference type="Pfam" id="PF06983"/>
    </source>
</evidence>
<dbReference type="SUPFAM" id="SSF54593">
    <property type="entry name" value="Glyoxalase/Bleomycin resistance protein/Dihydroxybiphenyl dioxygenase"/>
    <property type="match status" value="1"/>
</dbReference>
<keyword evidence="3" id="KW-1185">Reference proteome</keyword>
<reference evidence="2 3" key="1">
    <citation type="journal article" date="2015" name="Microbes Environ.">
        <title>Distribution and evolution of nitrogen fixation genes in the phylum bacteroidetes.</title>
        <authorList>
            <person name="Inoue J."/>
            <person name="Oshima K."/>
            <person name="Suda W."/>
            <person name="Sakamoto M."/>
            <person name="Iino T."/>
            <person name="Noda S."/>
            <person name="Hongoh Y."/>
            <person name="Hattori M."/>
            <person name="Ohkuma M."/>
        </authorList>
    </citation>
    <scope>NUCLEOTIDE SEQUENCE [LARGE SCALE GENOMIC DNA]</scope>
    <source>
        <strain evidence="2">JCM 15548</strain>
    </source>
</reference>
<dbReference type="InterPro" id="IPR029068">
    <property type="entry name" value="Glyas_Bleomycin-R_OHBP_Dase"/>
</dbReference>
<protein>
    <submittedName>
        <fullName evidence="2">PhnB protein</fullName>
    </submittedName>
</protein>
<evidence type="ECO:0000313" key="3">
    <source>
        <dbReference type="Proteomes" id="UP000032900"/>
    </source>
</evidence>
<name>A0A0E9LTJ4_9BACT</name>
<dbReference type="AlphaFoldDB" id="A0A0E9LTJ4"/>
<dbReference type="InterPro" id="IPR028973">
    <property type="entry name" value="PhnB-like"/>
</dbReference>
<dbReference type="Gene3D" id="3.10.180.10">
    <property type="entry name" value="2,3-Dihydroxybiphenyl 1,2-Dioxygenase, domain 1"/>
    <property type="match status" value="1"/>
</dbReference>
<dbReference type="Pfam" id="PF06983">
    <property type="entry name" value="3-dmu-9_3-mt"/>
    <property type="match status" value="1"/>
</dbReference>
<sequence length="139" mass="15933">MKKAIQPYLHFEDNCKEAMQFYQSIFGGELELMVVGESPAKEEFPIETHNQILHASLRNEEFSIMASDMCGQGPRTQGNTVQLNLDCSSEEEINDLYQQLSQEGQIVSELKEEFWGDLFAMVIDKFGVQWMMSLEIKKG</sequence>